<dbReference type="Gene3D" id="3.40.50.1820">
    <property type="entry name" value="alpha/beta hydrolase"/>
    <property type="match status" value="1"/>
</dbReference>
<dbReference type="Gene3D" id="3.30.360.10">
    <property type="entry name" value="Dihydrodipicolinate Reductase, domain 2"/>
    <property type="match status" value="1"/>
</dbReference>
<evidence type="ECO:0000313" key="4">
    <source>
        <dbReference type="EMBL" id="GAB12082.1"/>
    </source>
</evidence>
<dbReference type="eggNOG" id="COG0400">
    <property type="taxonomic scope" value="Bacteria"/>
</dbReference>
<gene>
    <name evidence="4" type="ORF">ARGLB_008_01050</name>
</gene>
<dbReference type="GO" id="GO:0000166">
    <property type="term" value="F:nucleotide binding"/>
    <property type="evidence" value="ECO:0007669"/>
    <property type="project" value="InterPro"/>
</dbReference>
<dbReference type="Gene3D" id="3.40.50.720">
    <property type="entry name" value="NAD(P)-binding Rossmann-like Domain"/>
    <property type="match status" value="1"/>
</dbReference>
<evidence type="ECO:0000259" key="3">
    <source>
        <dbReference type="Pfam" id="PF01408"/>
    </source>
</evidence>
<evidence type="ECO:0000256" key="2">
    <source>
        <dbReference type="SAM" id="MobiDB-lite"/>
    </source>
</evidence>
<dbReference type="AlphaFoldDB" id="H0QGY1"/>
<comment type="caution">
    <text evidence="4">The sequence shown here is derived from an EMBL/GenBank/DDBJ whole genome shotgun (WGS) entry which is preliminary data.</text>
</comment>
<proteinExistence type="predicted"/>
<keyword evidence="1" id="KW-0560">Oxidoreductase</keyword>
<dbReference type="InterPro" id="IPR000683">
    <property type="entry name" value="Gfo/Idh/MocA-like_OxRdtase_N"/>
</dbReference>
<dbReference type="InterPro" id="IPR036291">
    <property type="entry name" value="NAD(P)-bd_dom_sf"/>
</dbReference>
<feature type="region of interest" description="Disordered" evidence="2">
    <location>
        <begin position="1"/>
        <end position="49"/>
    </location>
</feature>
<feature type="compositionally biased region" description="Low complexity" evidence="2">
    <location>
        <begin position="17"/>
        <end position="47"/>
    </location>
</feature>
<dbReference type="EMBL" id="BAEG01000008">
    <property type="protein sequence ID" value="GAB12082.1"/>
    <property type="molecule type" value="Genomic_DNA"/>
</dbReference>
<dbReference type="SUPFAM" id="SSF53474">
    <property type="entry name" value="alpha/beta-Hydrolases"/>
    <property type="match status" value="1"/>
</dbReference>
<dbReference type="Pfam" id="PF01408">
    <property type="entry name" value="GFO_IDH_MocA"/>
    <property type="match status" value="1"/>
</dbReference>
<organism evidence="4 5">
    <name type="scientific">Arthrobacter globiformis (strain ATCC 8010 / DSM 20124 / JCM 1332 / NBRC 12137 / NCIMB 8907 / NRRL B-2979 / 168)</name>
    <dbReference type="NCBI Taxonomy" id="1077972"/>
    <lineage>
        <taxon>Bacteria</taxon>
        <taxon>Bacillati</taxon>
        <taxon>Actinomycetota</taxon>
        <taxon>Actinomycetes</taxon>
        <taxon>Micrococcales</taxon>
        <taxon>Micrococcaceae</taxon>
        <taxon>Arthrobacter</taxon>
    </lineage>
</organism>
<sequence length="1121" mass="116833">MISARDGAPGNATVEDSSSVPVPPVAGRASDVRSSAVRSGDVRSSAVPPSAIGGYEDWPGFMAAAPRYRAADTLSQELADTLGVPEAPARPAVRVDWEETNDGVTTSRLSWQLGFGPRTTAWFMRPAHAAGPLPGVLALHCHAGIKSSGAARLVDSPTAGSGSAPLRNRLYEGRPFATWLASQGFAVLAHDTFSWGSRGFDLGTPPGRTAAALDGRRALWREAGVQPSVAELYDAAAAAHEDTVAKAAGLLGTSFAGMVAHDDLAALNVLAGLPGVDDGRLGCAGFSGGGGRSLILAALSPLIRSHVVTCMMTTFGSLFPAYLDAHSWLLQTPGLPRLGDWPDLSARSSADSLLVQYASADELFPDQGMHDADARLSALHPARRYTGSFWPGGHAFTRGMQEEAAAFLAAGLQGRPGVQDAAGVQAAAGLQARVSVQAAAAPAVPPAVPRIALVGVHGYGARHLDNLRRLEDCQLARLVAVADPRPPADGTLDSSVQVFGTLDELLAAGTAPDVVILATPIQTHAPLALAAIAAGADVYVEKPPMASLAQFEEVLAAAQETGKLVQVGFQSLGSDALPEIADLVESGALGRIRGIGATGAWLRSAAYFKRSRWAGRRSLDGTDVVDGVATNALAHAVATGLRIAGAAGVDDVGSVETDLYRAHNTESDDTSVIRVRTSAGRVLMCALTLCAAEQSPPSVTVFGTLGKAEFFYTEDRLVLETAQGTSTRTFGRTDLLENLLAARAAGNGTGDGGADNNLARLLSPLSAAGAYMTVLEAVRTAEPPREIPADNIVWEGEGDDAHPVVAGIEAALQRAVLSQSTFAELGLPWARPEPANPVLAVDGRPVAWLQDGSRITPTSSPRPYLHPVTTLAGTVVTDHLPADHVWHLGAGVAIQDVAGVNFWGGRTYTRRAGGYVWQDDHGHIEITDTAESPGALDQALRWIGPDGTAVLSERRHWRYDAVGPSVWKLSMDFELSPAGPEPVALGSPGSNGRENGGYGGFFWRLPPTSGARVRTASAEGEDAVHGTVAPWLAWSGVFGTVGRPGHGKEATLVFLASPQAPDPWFVRLSGYPGVGLSLAWHEPLLATRDNPVRRTVTVLVADGILSTTDIAQLTESLGETT</sequence>
<dbReference type="PANTHER" id="PTHR43818:SF11">
    <property type="entry name" value="BCDNA.GH03377"/>
    <property type="match status" value="1"/>
</dbReference>
<accession>H0QGY1</accession>
<feature type="domain" description="Gfo/Idh/MocA-like oxidoreductase N-terminal" evidence="3">
    <location>
        <begin position="450"/>
        <end position="569"/>
    </location>
</feature>
<dbReference type="eggNOG" id="COG0673">
    <property type="taxonomic scope" value="Bacteria"/>
</dbReference>
<dbReference type="SUPFAM" id="SSF55347">
    <property type="entry name" value="Glyceraldehyde-3-phosphate dehydrogenase-like, C-terminal domain"/>
    <property type="match status" value="1"/>
</dbReference>
<name>H0QGY1_ARTG1</name>
<dbReference type="InterPro" id="IPR029475">
    <property type="entry name" value="DUF6807"/>
</dbReference>
<evidence type="ECO:0000313" key="5">
    <source>
        <dbReference type="Proteomes" id="UP000003828"/>
    </source>
</evidence>
<dbReference type="PANTHER" id="PTHR43818">
    <property type="entry name" value="BCDNA.GH03377"/>
    <property type="match status" value="1"/>
</dbReference>
<evidence type="ECO:0000256" key="1">
    <source>
        <dbReference type="ARBA" id="ARBA00023002"/>
    </source>
</evidence>
<dbReference type="InterPro" id="IPR029058">
    <property type="entry name" value="AB_hydrolase_fold"/>
</dbReference>
<dbReference type="Pfam" id="PF14100">
    <property type="entry name" value="DUF6807"/>
    <property type="match status" value="1"/>
</dbReference>
<dbReference type="GO" id="GO:0016491">
    <property type="term" value="F:oxidoreductase activity"/>
    <property type="evidence" value="ECO:0007669"/>
    <property type="project" value="UniProtKB-KW"/>
</dbReference>
<keyword evidence="5" id="KW-1185">Reference proteome</keyword>
<dbReference type="Proteomes" id="UP000003828">
    <property type="component" value="Unassembled WGS sequence"/>
</dbReference>
<reference evidence="4 5" key="1">
    <citation type="submission" date="2011-12" db="EMBL/GenBank/DDBJ databases">
        <title>Whole genome shotgun sequence of Arthrobacter globiformis NBRC 12137.</title>
        <authorList>
            <person name="Miyazawa S."/>
            <person name="Hosoyama A."/>
            <person name="Tsuchikane K."/>
            <person name="Katsumata H."/>
            <person name="Yamazaki S."/>
            <person name="Fujita N."/>
        </authorList>
    </citation>
    <scope>NUCLEOTIDE SEQUENCE [LARGE SCALE GENOMIC DNA]</scope>
    <source>
        <strain evidence="4 5">NBRC 12137</strain>
    </source>
</reference>
<protein>
    <recommendedName>
        <fullName evidence="3">Gfo/Idh/MocA-like oxidoreductase N-terminal domain-containing protein</fullName>
    </recommendedName>
</protein>
<dbReference type="STRING" id="1077972.ARGLB_008_01050"/>
<dbReference type="SUPFAM" id="SSF51735">
    <property type="entry name" value="NAD(P)-binding Rossmann-fold domains"/>
    <property type="match status" value="1"/>
</dbReference>
<dbReference type="InterPro" id="IPR050463">
    <property type="entry name" value="Gfo/Idh/MocA_oxidrdct_glycsds"/>
</dbReference>